<dbReference type="AlphaFoldDB" id="X1J8I9"/>
<evidence type="ECO:0000256" key="2">
    <source>
        <dbReference type="ARBA" id="ARBA00023277"/>
    </source>
</evidence>
<feature type="non-terminal residue" evidence="4">
    <location>
        <position position="78"/>
    </location>
</feature>
<keyword evidence="2" id="KW-0119">Carbohydrate metabolism</keyword>
<gene>
    <name evidence="4" type="ORF">S03H2_67762</name>
</gene>
<dbReference type="GO" id="GO:0003824">
    <property type="term" value="F:catalytic activity"/>
    <property type="evidence" value="ECO:0007669"/>
    <property type="project" value="InterPro"/>
</dbReference>
<accession>X1J8I9</accession>
<dbReference type="InterPro" id="IPR004300">
    <property type="entry name" value="Glyco_hydro_57_N"/>
</dbReference>
<evidence type="ECO:0000256" key="1">
    <source>
        <dbReference type="ARBA" id="ARBA00006821"/>
    </source>
</evidence>
<dbReference type="EMBL" id="BARU01044432">
    <property type="protein sequence ID" value="GAH77830.1"/>
    <property type="molecule type" value="Genomic_DNA"/>
</dbReference>
<evidence type="ECO:0000259" key="3">
    <source>
        <dbReference type="Pfam" id="PF03065"/>
    </source>
</evidence>
<dbReference type="InterPro" id="IPR052046">
    <property type="entry name" value="GH57_Enzymes"/>
</dbReference>
<comment type="caution">
    <text evidence="4">The sequence shown here is derived from an EMBL/GenBank/DDBJ whole genome shotgun (WGS) entry which is preliminary data.</text>
</comment>
<comment type="similarity">
    <text evidence="1">Belongs to the glycosyl hydrolase 57 family.</text>
</comment>
<dbReference type="PANTHER" id="PTHR36306:SF1">
    <property type="entry name" value="ALPHA-AMYLASE-RELATED"/>
    <property type="match status" value="1"/>
</dbReference>
<name>X1J8I9_9ZZZZ</name>
<dbReference type="PANTHER" id="PTHR36306">
    <property type="entry name" value="ALPHA-AMYLASE-RELATED-RELATED"/>
    <property type="match status" value="1"/>
</dbReference>
<evidence type="ECO:0000313" key="4">
    <source>
        <dbReference type="EMBL" id="GAH77830.1"/>
    </source>
</evidence>
<dbReference type="InterPro" id="IPR011330">
    <property type="entry name" value="Glyco_hydro/deAcase_b/a-brl"/>
</dbReference>
<dbReference type="GO" id="GO:0005975">
    <property type="term" value="P:carbohydrate metabolic process"/>
    <property type="evidence" value="ECO:0007669"/>
    <property type="project" value="InterPro"/>
</dbReference>
<sequence length="78" mass="8916">MMSGGFYEPILAVIPREDALGQLKMMSEYLKDRFGQRPRGAWLTERIWEPQIASIMCEAGIEYTNIDDAHFTYSGLQA</sequence>
<protein>
    <recommendedName>
        <fullName evidence="3">Glycoside hydrolase family 57 N-terminal domain-containing protein</fullName>
    </recommendedName>
</protein>
<dbReference type="Gene3D" id="3.20.110.20">
    <property type="match status" value="1"/>
</dbReference>
<reference evidence="4" key="1">
    <citation type="journal article" date="2014" name="Front. Microbiol.">
        <title>High frequency of phylogenetically diverse reductive dehalogenase-homologous genes in deep subseafloor sedimentary metagenomes.</title>
        <authorList>
            <person name="Kawai M."/>
            <person name="Futagami T."/>
            <person name="Toyoda A."/>
            <person name="Takaki Y."/>
            <person name="Nishi S."/>
            <person name="Hori S."/>
            <person name="Arai W."/>
            <person name="Tsubouchi T."/>
            <person name="Morono Y."/>
            <person name="Uchiyama I."/>
            <person name="Ito T."/>
            <person name="Fujiyama A."/>
            <person name="Inagaki F."/>
            <person name="Takami H."/>
        </authorList>
    </citation>
    <scope>NUCLEOTIDE SEQUENCE</scope>
    <source>
        <strain evidence="4">Expedition CK06-06</strain>
    </source>
</reference>
<proteinExistence type="inferred from homology"/>
<organism evidence="4">
    <name type="scientific">marine sediment metagenome</name>
    <dbReference type="NCBI Taxonomy" id="412755"/>
    <lineage>
        <taxon>unclassified sequences</taxon>
        <taxon>metagenomes</taxon>
        <taxon>ecological metagenomes</taxon>
    </lineage>
</organism>
<feature type="domain" description="Glycoside hydrolase family 57 N-terminal" evidence="3">
    <location>
        <begin position="1"/>
        <end position="75"/>
    </location>
</feature>
<dbReference type="SUPFAM" id="SSF88713">
    <property type="entry name" value="Glycoside hydrolase/deacetylase"/>
    <property type="match status" value="1"/>
</dbReference>
<dbReference type="Pfam" id="PF03065">
    <property type="entry name" value="Glyco_hydro_57"/>
    <property type="match status" value="1"/>
</dbReference>